<evidence type="ECO:0000256" key="4">
    <source>
        <dbReference type="ARBA" id="ARBA00022737"/>
    </source>
</evidence>
<dbReference type="Proteomes" id="UP000322000">
    <property type="component" value="Chromosome 22"/>
</dbReference>
<keyword evidence="11" id="KW-0106">Calcium</keyword>
<feature type="chain" id="PRO_5028853668" evidence="14">
    <location>
        <begin position="18"/>
        <end position="509"/>
    </location>
</feature>
<feature type="binding site" evidence="11">
    <location>
        <position position="175"/>
    </location>
    <ligand>
        <name>Zn(2+)</name>
        <dbReference type="ChEBI" id="CHEBI:29105"/>
        <label>1</label>
    </ligand>
</feature>
<feature type="binding site" evidence="11">
    <location>
        <position position="243"/>
    </location>
    <ligand>
        <name>Zn(2+)</name>
        <dbReference type="ChEBI" id="CHEBI:29105"/>
        <label>2</label>
        <note>catalytic</note>
    </ligand>
</feature>
<dbReference type="CDD" id="cd00094">
    <property type="entry name" value="HX"/>
    <property type="match status" value="1"/>
</dbReference>
<dbReference type="GO" id="GO:0005615">
    <property type="term" value="C:extracellular space"/>
    <property type="evidence" value="ECO:0007669"/>
    <property type="project" value="TreeGrafter"/>
</dbReference>
<keyword evidence="16" id="KW-1185">Reference proteome</keyword>
<dbReference type="InterPro" id="IPR001818">
    <property type="entry name" value="Pept_M10_metallopeptidase"/>
</dbReference>
<dbReference type="SUPFAM" id="SSF55486">
    <property type="entry name" value="Metalloproteases ('zincins'), catalytic domain"/>
    <property type="match status" value="1"/>
</dbReference>
<evidence type="ECO:0000256" key="14">
    <source>
        <dbReference type="SAM" id="SignalP"/>
    </source>
</evidence>
<dbReference type="GO" id="GO:0030574">
    <property type="term" value="P:collagen catabolic process"/>
    <property type="evidence" value="ECO:0007669"/>
    <property type="project" value="TreeGrafter"/>
</dbReference>
<dbReference type="Gene3D" id="2.110.10.10">
    <property type="entry name" value="Hemopexin-like domain"/>
    <property type="match status" value="1"/>
</dbReference>
<feature type="binding site" evidence="11">
    <location>
        <position position="198"/>
    </location>
    <ligand>
        <name>Zn(2+)</name>
        <dbReference type="ChEBI" id="CHEBI:29105"/>
        <label>1</label>
    </ligand>
</feature>
<keyword evidence="4" id="KW-0677">Repeat</keyword>
<feature type="binding site" evidence="11">
    <location>
        <position position="188"/>
    </location>
    <ligand>
        <name>Zn(2+)</name>
        <dbReference type="ChEBI" id="CHEBI:29105"/>
        <label>1</label>
    </ligand>
</feature>
<dbReference type="InterPro" id="IPR002477">
    <property type="entry name" value="Peptidoglycan-bd-like"/>
</dbReference>
<dbReference type="InterPro" id="IPR006026">
    <property type="entry name" value="Peptidase_Metallo"/>
</dbReference>
<dbReference type="PIRSF" id="PIRSF001191">
    <property type="entry name" value="Peptidase_M10A_matrix"/>
    <property type="match status" value="1"/>
</dbReference>
<comment type="similarity">
    <text evidence="1">Belongs to the peptidase M10A family.</text>
</comment>
<dbReference type="Pfam" id="PF00413">
    <property type="entry name" value="Peptidase_M10"/>
    <property type="match status" value="1"/>
</dbReference>
<evidence type="ECO:0000256" key="2">
    <source>
        <dbReference type="ARBA" id="ARBA00022670"/>
    </source>
</evidence>
<dbReference type="InterPro" id="IPR033739">
    <property type="entry name" value="M10A_MMP"/>
</dbReference>
<feature type="binding site" evidence="11">
    <location>
        <position position="452"/>
    </location>
    <ligand>
        <name>Ca(2+)</name>
        <dbReference type="ChEBI" id="CHEBI:29108"/>
        <label>4</label>
    </ligand>
</feature>
<sequence length="509" mass="58680">MYIQWVLFVLCFSAVSCKTIYLELNPPSPEQLSFLKKYGYLPEEQSDGDADFAYTPQSVADALKKMQAFAGLPETGTLDENTKKLFRTKRCGVKDIESSPSPARSKRYILQQAWDKKHITYRVVNGSSTLGKTRVEQLMEVGLEMWAPHGGLTFSQVDSGPGDIEVTFVSGDHGDGFPFDGLGRVVAHAFPPPHGAMHFDDDELWGDNPEEDEEDVTDFFAVAVHEIGHALGMSHSNVKASVMYPYYQVPVERLHMDDILGMQELYLKDQEEVVESTESPAVSLVPRFTKAVSEEDENYMPDLCMTNYDTLQVIHGKIFVFEEEWVWVLRDRNEMEDGYPQRFHDVFRGLPSDVTIIKTIYEKQNGNIVIFSGRTYWEFDTSFRAIKEGTLSDYSIPDRVSELTTVFLSNYNNKTYLIEEERYWRYDEQASRMDRGFPKEMSMWRLVPYPVDAAIIWQGDTYFFQGPRFWRFDNELVQAHEYYPLPTAQVWFNCQSTADMDRYITNDGP</sequence>
<comment type="cofactor">
    <cofactor evidence="11">
        <name>Ca(2+)</name>
        <dbReference type="ChEBI" id="CHEBI:29108"/>
    </cofactor>
    <text evidence="11">Can bind about 5 Ca(2+) ions per subunit.</text>
</comment>
<keyword evidence="8" id="KW-0865">Zymogen</keyword>
<accession>A0A7E5WPT6</accession>
<keyword evidence="5" id="KW-0378">Hydrolase</keyword>
<dbReference type="RefSeq" id="XP_026742738.1">
    <property type="nucleotide sequence ID" value="XM_026886937.1"/>
</dbReference>
<feature type="binding site" evidence="11">
    <location>
        <position position="180"/>
    </location>
    <ligand>
        <name>Ca(2+)</name>
        <dbReference type="ChEBI" id="CHEBI:29108"/>
        <label>3</label>
    </ligand>
</feature>
<dbReference type="InterPro" id="IPR000585">
    <property type="entry name" value="Hemopexin-like_dom"/>
</dbReference>
<evidence type="ECO:0000256" key="3">
    <source>
        <dbReference type="ARBA" id="ARBA00022723"/>
    </source>
</evidence>
<dbReference type="InterPro" id="IPR036365">
    <property type="entry name" value="PGBD-like_sf"/>
</dbReference>
<proteinExistence type="inferred from homology"/>
<dbReference type="InterPro" id="IPR021190">
    <property type="entry name" value="Pept_M10A"/>
</dbReference>
<dbReference type="PANTHER" id="PTHR10201:SF169">
    <property type="entry name" value="MATRIX METALLOPROTEINASE-16-LIKE PROTEIN"/>
    <property type="match status" value="1"/>
</dbReference>
<reference evidence="17" key="1">
    <citation type="submission" date="2025-08" db="UniProtKB">
        <authorList>
            <consortium name="RefSeq"/>
        </authorList>
    </citation>
    <scope>IDENTIFICATION</scope>
</reference>
<keyword evidence="2" id="KW-0645">Protease</keyword>
<keyword evidence="7" id="KW-0482">Metalloprotease</keyword>
<dbReference type="SUPFAM" id="SSF47090">
    <property type="entry name" value="PGBD-like"/>
    <property type="match status" value="1"/>
</dbReference>
<dbReference type="Pfam" id="PF01471">
    <property type="entry name" value="PG_binding_1"/>
    <property type="match status" value="1"/>
</dbReference>
<dbReference type="InterPro" id="IPR036375">
    <property type="entry name" value="Hemopexin-like_dom_sf"/>
</dbReference>
<dbReference type="SMART" id="SM00120">
    <property type="entry name" value="HX"/>
    <property type="match status" value="4"/>
</dbReference>
<evidence type="ECO:0000256" key="12">
    <source>
        <dbReference type="PIRSR" id="PIRSR621190-3"/>
    </source>
</evidence>
<dbReference type="GO" id="GO:0030198">
    <property type="term" value="P:extracellular matrix organization"/>
    <property type="evidence" value="ECO:0007669"/>
    <property type="project" value="TreeGrafter"/>
</dbReference>
<evidence type="ECO:0000313" key="17">
    <source>
        <dbReference type="RefSeq" id="XP_026742738.1"/>
    </source>
</evidence>
<evidence type="ECO:0000256" key="7">
    <source>
        <dbReference type="ARBA" id="ARBA00023049"/>
    </source>
</evidence>
<dbReference type="GeneID" id="113504570"/>
<feature type="binding site" evidence="11">
    <location>
        <position position="201"/>
    </location>
    <ligand>
        <name>Ca(2+)</name>
        <dbReference type="ChEBI" id="CHEBI:29108"/>
        <label>1</label>
    </ligand>
</feature>
<evidence type="ECO:0000256" key="11">
    <source>
        <dbReference type="PIRSR" id="PIRSR621190-2"/>
    </source>
</evidence>
<feature type="binding site" evidence="11">
    <location>
        <position position="203"/>
    </location>
    <ligand>
        <name>Ca(2+)</name>
        <dbReference type="ChEBI" id="CHEBI:29108"/>
        <label>1</label>
    </ligand>
</feature>
<organism evidence="16 17">
    <name type="scientific">Trichoplusia ni</name>
    <name type="common">Cabbage looper</name>
    <dbReference type="NCBI Taxonomy" id="7111"/>
    <lineage>
        <taxon>Eukaryota</taxon>
        <taxon>Metazoa</taxon>
        <taxon>Ecdysozoa</taxon>
        <taxon>Arthropoda</taxon>
        <taxon>Hexapoda</taxon>
        <taxon>Insecta</taxon>
        <taxon>Pterygota</taxon>
        <taxon>Neoptera</taxon>
        <taxon>Endopterygota</taxon>
        <taxon>Lepidoptera</taxon>
        <taxon>Glossata</taxon>
        <taxon>Ditrysia</taxon>
        <taxon>Noctuoidea</taxon>
        <taxon>Noctuidae</taxon>
        <taxon>Plusiinae</taxon>
        <taxon>Trichoplusia</taxon>
    </lineage>
</organism>
<feature type="binding site" evidence="11">
    <location>
        <position position="181"/>
    </location>
    <ligand>
        <name>Ca(2+)</name>
        <dbReference type="ChEBI" id="CHEBI:29108"/>
        <label>3</label>
    </ligand>
</feature>
<evidence type="ECO:0000256" key="13">
    <source>
        <dbReference type="PROSITE-ProRule" id="PRU01011"/>
    </source>
</evidence>
<dbReference type="OrthoDB" id="406838at2759"/>
<evidence type="ECO:0000259" key="15">
    <source>
        <dbReference type="SMART" id="SM00235"/>
    </source>
</evidence>
<dbReference type="GO" id="GO:0006508">
    <property type="term" value="P:proteolysis"/>
    <property type="evidence" value="ECO:0007669"/>
    <property type="project" value="UniProtKB-KW"/>
</dbReference>
<dbReference type="CDD" id="cd04278">
    <property type="entry name" value="ZnMc_MMP"/>
    <property type="match status" value="1"/>
</dbReference>
<dbReference type="PROSITE" id="PS51642">
    <property type="entry name" value="HEMOPEXIN_2"/>
    <property type="match status" value="2"/>
</dbReference>
<dbReference type="InterPro" id="IPR024079">
    <property type="entry name" value="MetalloPept_cat_dom_sf"/>
</dbReference>
<feature type="binding site" evidence="10">
    <location>
        <position position="235"/>
    </location>
    <ligand>
        <name>Zn(2+)</name>
        <dbReference type="ChEBI" id="CHEBI:29105"/>
        <label>2</label>
        <note>catalytic</note>
    </ligand>
</feature>
<dbReference type="GO" id="GO:0008270">
    <property type="term" value="F:zinc ion binding"/>
    <property type="evidence" value="ECO:0007669"/>
    <property type="project" value="InterPro"/>
</dbReference>
<keyword evidence="14" id="KW-0732">Signal</keyword>
<evidence type="ECO:0000256" key="5">
    <source>
        <dbReference type="ARBA" id="ARBA00022801"/>
    </source>
</evidence>
<dbReference type="PRINTS" id="PR00138">
    <property type="entry name" value="MATRIXIN"/>
</dbReference>
<feature type="binding site" evidence="10">
    <location>
        <position position="225"/>
    </location>
    <ligand>
        <name>Zn(2+)</name>
        <dbReference type="ChEBI" id="CHEBI:29105"/>
        <label>2</label>
        <note>catalytic</note>
    </ligand>
</feature>
<feature type="binding site" description="in inhibited form" evidence="11">
    <location>
        <position position="91"/>
    </location>
    <ligand>
        <name>Zn(2+)</name>
        <dbReference type="ChEBI" id="CHEBI:29105"/>
        <label>2</label>
        <note>catalytic</note>
    </ligand>
</feature>
<feature type="repeat" description="Hemopexin" evidence="13">
    <location>
        <begin position="448"/>
        <end position="494"/>
    </location>
</feature>
<gene>
    <name evidence="17" type="primary">LOC113504570</name>
</gene>
<keyword evidence="3 10" id="KW-0479">Metal-binding</keyword>
<dbReference type="SMART" id="SM00235">
    <property type="entry name" value="ZnMc"/>
    <property type="match status" value="1"/>
</dbReference>
<feature type="disulfide bond" evidence="12">
    <location>
        <begin position="304"/>
        <end position="494"/>
    </location>
</feature>
<comment type="cofactor">
    <cofactor evidence="11">
        <name>Zn(2+)</name>
        <dbReference type="ChEBI" id="CHEBI:29105"/>
    </cofactor>
    <text evidence="11">Binds 2 Zn(2+) ions per subunit.</text>
</comment>
<dbReference type="AlphaFoldDB" id="A0A7E5WPT6"/>
<evidence type="ECO:0000256" key="1">
    <source>
        <dbReference type="ARBA" id="ARBA00010370"/>
    </source>
</evidence>
<dbReference type="Gene3D" id="3.40.390.10">
    <property type="entry name" value="Collagenase (Catalytic Domain)"/>
    <property type="match status" value="1"/>
</dbReference>
<evidence type="ECO:0000256" key="9">
    <source>
        <dbReference type="PIRSR" id="PIRSR001191-1"/>
    </source>
</evidence>
<dbReference type="InterPro" id="IPR018487">
    <property type="entry name" value="Hemopexin-like_repeat"/>
</dbReference>
<feature type="signal peptide" evidence="14">
    <location>
        <begin position="1"/>
        <end position="17"/>
    </location>
</feature>
<evidence type="ECO:0000256" key="8">
    <source>
        <dbReference type="ARBA" id="ARBA00023145"/>
    </source>
</evidence>
<feature type="binding site" evidence="11">
    <location>
        <position position="163"/>
    </location>
    <ligand>
        <name>Ca(2+)</name>
        <dbReference type="ChEBI" id="CHEBI:29108"/>
        <label>2</label>
    </ligand>
</feature>
<feature type="binding site" evidence="11">
    <location>
        <position position="200"/>
    </location>
    <ligand>
        <name>Ca(2+)</name>
        <dbReference type="ChEBI" id="CHEBI:29108"/>
        <label>3</label>
    </ligand>
</feature>
<dbReference type="GO" id="GO:0004222">
    <property type="term" value="F:metalloendopeptidase activity"/>
    <property type="evidence" value="ECO:0007669"/>
    <property type="project" value="InterPro"/>
</dbReference>
<feature type="binding site" evidence="11">
    <location>
        <position position="309"/>
    </location>
    <ligand>
        <name>Ca(2+)</name>
        <dbReference type="ChEBI" id="CHEBI:29108"/>
        <label>4</label>
    </ligand>
</feature>
<dbReference type="PANTHER" id="PTHR10201">
    <property type="entry name" value="MATRIX METALLOPROTEINASE"/>
    <property type="match status" value="1"/>
</dbReference>
<dbReference type="InParanoid" id="A0A7E5WPT6"/>
<name>A0A7E5WPT6_TRINI</name>
<feature type="active site" evidence="9">
    <location>
        <position position="226"/>
    </location>
</feature>
<feature type="repeat" description="Hemopexin" evidence="13">
    <location>
        <begin position="301"/>
        <end position="350"/>
    </location>
</feature>
<evidence type="ECO:0000256" key="6">
    <source>
        <dbReference type="ARBA" id="ARBA00022833"/>
    </source>
</evidence>
<feature type="binding site" evidence="11">
    <location>
        <position position="173"/>
    </location>
    <ligand>
        <name>Zn(2+)</name>
        <dbReference type="ChEBI" id="CHEBI:29105"/>
        <label>1</label>
    </ligand>
</feature>
<dbReference type="GO" id="GO:0031012">
    <property type="term" value="C:extracellular matrix"/>
    <property type="evidence" value="ECO:0007669"/>
    <property type="project" value="InterPro"/>
</dbReference>
<protein>
    <submittedName>
        <fullName evidence="17">Matrix metalloproteinase-2-like isoform X1</fullName>
    </submittedName>
</protein>
<keyword evidence="12" id="KW-1015">Disulfide bond</keyword>
<dbReference type="SUPFAM" id="SSF50923">
    <property type="entry name" value="Hemopexin-like domain"/>
    <property type="match status" value="1"/>
</dbReference>
<keyword evidence="6 10" id="KW-0862">Zinc</keyword>
<dbReference type="Pfam" id="PF00045">
    <property type="entry name" value="Hemopexin"/>
    <property type="match status" value="3"/>
</dbReference>
<dbReference type="KEGG" id="tnl:113504570"/>
<feature type="domain" description="Peptidase metallopeptidase" evidence="15">
    <location>
        <begin position="110"/>
        <end position="268"/>
    </location>
</feature>
<feature type="binding site" evidence="10">
    <location>
        <position position="229"/>
    </location>
    <ligand>
        <name>Zn(2+)</name>
        <dbReference type="ChEBI" id="CHEBI:29105"/>
        <label>2</label>
        <note>catalytic</note>
    </ligand>
</feature>
<feature type="binding site" evidence="11">
    <location>
        <position position="203"/>
    </location>
    <ligand>
        <name>Ca(2+)</name>
        <dbReference type="ChEBI" id="CHEBI:29108"/>
        <label>3</label>
    </ligand>
</feature>
<evidence type="ECO:0000256" key="10">
    <source>
        <dbReference type="PIRSR" id="PIRSR001191-2"/>
    </source>
</evidence>
<evidence type="ECO:0000313" key="16">
    <source>
        <dbReference type="Proteomes" id="UP000322000"/>
    </source>
</evidence>